<feature type="region of interest" description="Disordered" evidence="1">
    <location>
        <begin position="1"/>
        <end position="29"/>
    </location>
</feature>
<evidence type="ECO:0000313" key="3">
    <source>
        <dbReference type="Proteomes" id="UP000035366"/>
    </source>
</evidence>
<keyword evidence="3" id="KW-1185">Reference proteome</keyword>
<accession>A0ABM5THW0</accession>
<reference evidence="2 3" key="1">
    <citation type="journal article" date="2015" name="ISME J.">
        <title>Draft Genome Sequence of Streptomyces incarnatus NRRL8089, which Produces the Nucleoside Antibiotic Sinefungin.</title>
        <authorList>
            <person name="Oshima K."/>
            <person name="Hattori M."/>
            <person name="Shimizu H."/>
            <person name="Fukuda K."/>
            <person name="Nemoto M."/>
            <person name="Inagaki K."/>
            <person name="Tamura T."/>
        </authorList>
    </citation>
    <scope>NUCLEOTIDE SEQUENCE [LARGE SCALE GENOMIC DNA]</scope>
    <source>
        <strain evidence="2 3">NRRL 8089</strain>
    </source>
</reference>
<protein>
    <submittedName>
        <fullName evidence="2">Uncharacterized protein</fullName>
    </submittedName>
</protein>
<organism evidence="2 3">
    <name type="scientific">Streptomyces incarnatus</name>
    <dbReference type="NCBI Taxonomy" id="665007"/>
    <lineage>
        <taxon>Bacteria</taxon>
        <taxon>Bacillati</taxon>
        <taxon>Actinomycetota</taxon>
        <taxon>Actinomycetes</taxon>
        <taxon>Kitasatosporales</taxon>
        <taxon>Streptomycetaceae</taxon>
        <taxon>Streptomyces</taxon>
    </lineage>
</organism>
<dbReference type="Proteomes" id="UP000035366">
    <property type="component" value="Chromosome"/>
</dbReference>
<evidence type="ECO:0000256" key="1">
    <source>
        <dbReference type="SAM" id="MobiDB-lite"/>
    </source>
</evidence>
<name>A0ABM5THW0_9ACTN</name>
<evidence type="ECO:0000313" key="2">
    <source>
        <dbReference type="EMBL" id="AKJ10532.1"/>
    </source>
</evidence>
<feature type="compositionally biased region" description="Basic and acidic residues" evidence="1">
    <location>
        <begin position="19"/>
        <end position="29"/>
    </location>
</feature>
<sequence length="81" mass="9026">MTPYPPRPTEPWAAVPTDPRAEAGRSRIARRLDPDDLRWLARHCCCPDDAGQETAGQETKDRCSRIRFRAGAVLHESGPAD</sequence>
<proteinExistence type="predicted"/>
<dbReference type="EMBL" id="CP011497">
    <property type="protein sequence ID" value="AKJ10532.1"/>
    <property type="molecule type" value="Genomic_DNA"/>
</dbReference>
<gene>
    <name evidence="2" type="ORF">ABB07_11025</name>
</gene>